<dbReference type="InterPro" id="IPR011051">
    <property type="entry name" value="RmlC_Cupin_sf"/>
</dbReference>
<comment type="caution">
    <text evidence="1">The sequence shown here is derived from an EMBL/GenBank/DDBJ whole genome shotgun (WGS) entry which is preliminary data.</text>
</comment>
<evidence type="ECO:0000313" key="1">
    <source>
        <dbReference type="EMBL" id="KAB2343416.1"/>
    </source>
</evidence>
<accession>A0A6H9YDM7</accession>
<dbReference type="RefSeq" id="WP_151566219.1">
    <property type="nucleotide sequence ID" value="NZ_WBMT01000019.1"/>
</dbReference>
<dbReference type="Proteomes" id="UP000468735">
    <property type="component" value="Unassembled WGS sequence"/>
</dbReference>
<dbReference type="InterPro" id="IPR014710">
    <property type="entry name" value="RmlC-like_jellyroll"/>
</dbReference>
<dbReference type="OrthoDB" id="161242at2"/>
<dbReference type="AlphaFoldDB" id="A0A6H9YDM7"/>
<dbReference type="SUPFAM" id="SSF51182">
    <property type="entry name" value="RmlC-like cupins"/>
    <property type="match status" value="1"/>
</dbReference>
<sequence>MAQIEVKNFQQPDETREFEGKGKADMVTLAGKTVGRGTFEPGWRWSKNVKPIAGTEQCEVSHLGYCVSGRMRIFMSDGTQKEVAAGDAVAIPPGHDAEVLGDEACVVVDFGEISEYAKRT</sequence>
<keyword evidence="2" id="KW-1185">Reference proteome</keyword>
<dbReference type="Gene3D" id="2.60.120.10">
    <property type="entry name" value="Jelly Rolls"/>
    <property type="match status" value="1"/>
</dbReference>
<reference evidence="1 2" key="1">
    <citation type="submission" date="2019-09" db="EMBL/GenBank/DDBJ databases">
        <title>Actinomadura physcomitrii sp. nov., a novel actinomycete isolated from moss [Physcomitrium sphaericum (Ludw) Fuernr].</title>
        <authorList>
            <person name="Zhuang X."/>
            <person name="Liu C."/>
        </authorList>
    </citation>
    <scope>NUCLEOTIDE SEQUENCE [LARGE SCALE GENOMIC DNA]</scope>
    <source>
        <strain evidence="1 2">HMC1</strain>
    </source>
</reference>
<dbReference type="EMBL" id="WBMT01000019">
    <property type="protein sequence ID" value="KAB2343416.1"/>
    <property type="molecule type" value="Genomic_DNA"/>
</dbReference>
<protein>
    <submittedName>
        <fullName evidence="1">Cupin domain-containing protein</fullName>
    </submittedName>
</protein>
<evidence type="ECO:0000313" key="2">
    <source>
        <dbReference type="Proteomes" id="UP000468735"/>
    </source>
</evidence>
<organism evidence="1 2">
    <name type="scientific">Actinomadura rudentiformis</name>
    <dbReference type="NCBI Taxonomy" id="359158"/>
    <lineage>
        <taxon>Bacteria</taxon>
        <taxon>Bacillati</taxon>
        <taxon>Actinomycetota</taxon>
        <taxon>Actinomycetes</taxon>
        <taxon>Streptosporangiales</taxon>
        <taxon>Thermomonosporaceae</taxon>
        <taxon>Actinomadura</taxon>
    </lineage>
</organism>
<dbReference type="CDD" id="cd06990">
    <property type="entry name" value="cupin_DUF861"/>
    <property type="match status" value="1"/>
</dbReference>
<proteinExistence type="predicted"/>
<gene>
    <name evidence="1" type="ORF">F8566_35400</name>
</gene>
<name>A0A6H9YDM7_9ACTN</name>